<dbReference type="EMBL" id="CP033433">
    <property type="protein sequence ID" value="AYQ71703.1"/>
    <property type="molecule type" value="Genomic_DNA"/>
</dbReference>
<evidence type="ECO:0000313" key="3">
    <source>
        <dbReference type="EMBL" id="AYQ71703.1"/>
    </source>
</evidence>
<dbReference type="GO" id="GO:0003676">
    <property type="term" value="F:nucleic acid binding"/>
    <property type="evidence" value="ECO:0007669"/>
    <property type="project" value="InterPro"/>
</dbReference>
<dbReference type="PIRSF" id="PIRSF012524">
    <property type="entry name" value="YitL_S1"/>
    <property type="match status" value="1"/>
</dbReference>
<organism evidence="3 4">
    <name type="scientific">Cohnella candidum</name>
    <dbReference type="NCBI Taxonomy" id="2674991"/>
    <lineage>
        <taxon>Bacteria</taxon>
        <taxon>Bacillati</taxon>
        <taxon>Bacillota</taxon>
        <taxon>Bacilli</taxon>
        <taxon>Bacillales</taxon>
        <taxon>Paenibacillaceae</taxon>
        <taxon>Cohnella</taxon>
    </lineage>
</organism>
<feature type="domain" description="S1 motif" evidence="2">
    <location>
        <begin position="159"/>
        <end position="224"/>
    </location>
</feature>
<gene>
    <name evidence="3" type="ORF">EAV92_03415</name>
</gene>
<accession>A0A3G3JTZ7</accession>
<dbReference type="InterPro" id="IPR036388">
    <property type="entry name" value="WH-like_DNA-bd_sf"/>
</dbReference>
<name>A0A3G3JTZ7_9BACL</name>
<dbReference type="Pfam" id="PF21191">
    <property type="entry name" value="CvfB_1st"/>
    <property type="match status" value="1"/>
</dbReference>
<dbReference type="AlphaFoldDB" id="A0A3G3JTZ7"/>
<keyword evidence="4" id="KW-1185">Reference proteome</keyword>
<dbReference type="RefSeq" id="WP_123039766.1">
    <property type="nucleotide sequence ID" value="NZ_CP033433.1"/>
</dbReference>
<dbReference type="InterPro" id="IPR040764">
    <property type="entry name" value="CvfB_WH"/>
</dbReference>
<dbReference type="Proteomes" id="UP000269097">
    <property type="component" value="Chromosome"/>
</dbReference>
<dbReference type="Gene3D" id="2.40.50.140">
    <property type="entry name" value="Nucleic acid-binding proteins"/>
    <property type="match status" value="2"/>
</dbReference>
<sequence>MTLQAGTTERLKVRRETPPYGWFVGEGDEGGAEILFPYGEAVVSRPQPGDETELFLFHDDKGRLTATQRKPLIQLGEMARLAVADFHPRFGYFLEMGIGRQLLLPLKELPEERKNAWPQTGDELHVVMKHDKEGRMLARLAKVDDFADAAIRAPGVWKNEWKEAWVTDVFRDGAFALVEGGVIGYGALGYVHESAMAGTLRIGQKFKARVAQVRDDGRVTLTMKQPKETGRLEDADRILAFLKERPGGGMPYSDETPADIIQKRFDLSKSAFKRALGKLMKEGLVIQKASWTYLKDRPEGAAESPSGQPDREDV</sequence>
<proteinExistence type="inferred from homology"/>
<dbReference type="InterPro" id="IPR003029">
    <property type="entry name" value="S1_domain"/>
</dbReference>
<dbReference type="SUPFAM" id="SSF50249">
    <property type="entry name" value="Nucleic acid-binding proteins"/>
    <property type="match status" value="1"/>
</dbReference>
<dbReference type="InterPro" id="IPR014464">
    <property type="entry name" value="CvfB_fam"/>
</dbReference>
<dbReference type="PANTHER" id="PTHR37296">
    <property type="entry name" value="CONSERVED VIRULENCE FACTOR B"/>
    <property type="match status" value="1"/>
</dbReference>
<dbReference type="PROSITE" id="PS50126">
    <property type="entry name" value="S1"/>
    <property type="match status" value="1"/>
</dbReference>
<dbReference type="Gene3D" id="1.10.10.10">
    <property type="entry name" value="Winged helix-like DNA-binding domain superfamily/Winged helix DNA-binding domain"/>
    <property type="match status" value="1"/>
</dbReference>
<dbReference type="KEGG" id="coh:EAV92_03415"/>
<dbReference type="InterPro" id="IPR039566">
    <property type="entry name" value="CvfB_S1_st"/>
</dbReference>
<evidence type="ECO:0000256" key="1">
    <source>
        <dbReference type="PIRNR" id="PIRNR012524"/>
    </source>
</evidence>
<reference evidence="3 4" key="1">
    <citation type="submission" date="2018-10" db="EMBL/GenBank/DDBJ databases">
        <title>Genome Sequence of Cohnella sp.</title>
        <authorList>
            <person name="Srinivasan S."/>
            <person name="Kim M.K."/>
        </authorList>
    </citation>
    <scope>NUCLEOTIDE SEQUENCE [LARGE SCALE GENOMIC DNA]</scope>
    <source>
        <strain evidence="3 4">18JY8-7</strain>
    </source>
</reference>
<evidence type="ECO:0000259" key="2">
    <source>
        <dbReference type="PROSITE" id="PS50126"/>
    </source>
</evidence>
<dbReference type="Pfam" id="PF13509">
    <property type="entry name" value="S1_2"/>
    <property type="match status" value="1"/>
</dbReference>
<dbReference type="PANTHER" id="PTHR37296:SF1">
    <property type="entry name" value="CONSERVED VIRULENCE FACTOR B"/>
    <property type="match status" value="1"/>
</dbReference>
<dbReference type="Pfam" id="PF17783">
    <property type="entry name" value="WHD_CvfB"/>
    <property type="match status" value="1"/>
</dbReference>
<dbReference type="InterPro" id="IPR012340">
    <property type="entry name" value="NA-bd_OB-fold"/>
</dbReference>
<comment type="similarity">
    <text evidence="1">Belongs to the CvfB family.</text>
</comment>
<evidence type="ECO:0000313" key="4">
    <source>
        <dbReference type="Proteomes" id="UP000269097"/>
    </source>
</evidence>
<dbReference type="InterPro" id="IPR048588">
    <property type="entry name" value="CvfB_S1_2nd"/>
</dbReference>
<protein>
    <submittedName>
        <fullName evidence="3">RNA-binding protein</fullName>
    </submittedName>
</protein>